<reference evidence="1 2" key="1">
    <citation type="submission" date="2017-04" db="EMBL/GenBank/DDBJ databases">
        <title>Presence of VIM-2 positive Pseudomonas species in chickens and their surrounding environment.</title>
        <authorList>
            <person name="Zhang R."/>
        </authorList>
    </citation>
    <scope>NUCLEOTIDE SEQUENCE [LARGE SCALE GENOMIC DNA]</scope>
    <source>
        <strain evidence="1 2">DZ-C18</strain>
    </source>
</reference>
<comment type="caution">
    <text evidence="1">The sequence shown here is derived from an EMBL/GenBank/DDBJ whole genome shotgun (WGS) entry which is preliminary data.</text>
</comment>
<proteinExistence type="predicted"/>
<dbReference type="Proteomes" id="UP000193675">
    <property type="component" value="Unassembled WGS sequence"/>
</dbReference>
<evidence type="ECO:0000313" key="2">
    <source>
        <dbReference type="Proteomes" id="UP000193675"/>
    </source>
</evidence>
<gene>
    <name evidence="1" type="ORF">B7H17_24360</name>
</gene>
<organism evidence="1 2">
    <name type="scientific">Pseudomonas putida</name>
    <name type="common">Arthrobacter siderocapsulatus</name>
    <dbReference type="NCBI Taxonomy" id="303"/>
    <lineage>
        <taxon>Bacteria</taxon>
        <taxon>Pseudomonadati</taxon>
        <taxon>Pseudomonadota</taxon>
        <taxon>Gammaproteobacteria</taxon>
        <taxon>Pseudomonadales</taxon>
        <taxon>Pseudomonadaceae</taxon>
        <taxon>Pseudomonas</taxon>
    </lineage>
</organism>
<dbReference type="EMBL" id="NBWC01000049">
    <property type="protein sequence ID" value="ORL58669.1"/>
    <property type="molecule type" value="Genomic_DNA"/>
</dbReference>
<sequence length="121" mass="13282">MSHSMMVRVAGRNGEMVEVEQVDLFKHRINETEFTLSVHTDPSAVGSQGKRSLAVSLYETGCRLTSLRIGDEVASLGTSIELEDIRYRVLSTLDDLVAEIGSSRLSTLLGNSLLEQAHFNS</sequence>
<accession>A0A1X0ZMH4</accession>
<dbReference type="OrthoDB" id="9931514at2"/>
<name>A0A1X0ZMH4_PSEPU</name>
<dbReference type="AlphaFoldDB" id="A0A1X0ZMH4"/>
<evidence type="ECO:0000313" key="1">
    <source>
        <dbReference type="EMBL" id="ORL58669.1"/>
    </source>
</evidence>
<protein>
    <submittedName>
        <fullName evidence="1">Uncharacterized protein</fullName>
    </submittedName>
</protein>